<dbReference type="GO" id="GO:0008270">
    <property type="term" value="F:zinc ion binding"/>
    <property type="evidence" value="ECO:0007669"/>
    <property type="project" value="UniProtKB-KW"/>
</dbReference>
<evidence type="ECO:0000256" key="1">
    <source>
        <dbReference type="ARBA" id="ARBA00022723"/>
    </source>
</evidence>
<evidence type="ECO:0000313" key="7">
    <source>
        <dbReference type="EMBL" id="KAK6178456.1"/>
    </source>
</evidence>
<dbReference type="InterPro" id="IPR013087">
    <property type="entry name" value="Znf_C2H2_type"/>
</dbReference>
<name>A0AAN8JHS3_PATCE</name>
<keyword evidence="4" id="KW-0862">Zinc</keyword>
<dbReference type="PROSITE" id="PS00028">
    <property type="entry name" value="ZINC_FINGER_C2H2_1"/>
    <property type="match status" value="4"/>
</dbReference>
<sequence length="300" mass="34601">MALESEKIFRHGSVSSNIYSFTQLDGISSTSLIDFSTRVTWCVTNLSPHGAPTSFREKWKPKWERGTYGCDSPCRPTPKTFSPILVYQQDLTNQQLKTSLLKSSRLDNPAEATPELRQRLLLNYRYFQGADLYYNCPDAIHQSSTTSTSNDLCVIPENNKDICSDIKTRKYRCQYCNVTCTNNGQLKGHLRVHTGEKPYTCDYMNCGRSFARNEELTRHRRIHSGIRPHQCATCGKYFGRKDHLNKHIKTHLKTAEKKNYICKVSRCEQRYTRSDALARHQWSTHGIKAKSSKWKNGQNM</sequence>
<organism evidence="7 8">
    <name type="scientific">Patella caerulea</name>
    <name type="common">Rayed Mediterranean limpet</name>
    <dbReference type="NCBI Taxonomy" id="87958"/>
    <lineage>
        <taxon>Eukaryota</taxon>
        <taxon>Metazoa</taxon>
        <taxon>Spiralia</taxon>
        <taxon>Lophotrochozoa</taxon>
        <taxon>Mollusca</taxon>
        <taxon>Gastropoda</taxon>
        <taxon>Patellogastropoda</taxon>
        <taxon>Patelloidea</taxon>
        <taxon>Patellidae</taxon>
        <taxon>Patella</taxon>
    </lineage>
</organism>
<dbReference type="Proteomes" id="UP001347796">
    <property type="component" value="Unassembled WGS sequence"/>
</dbReference>
<feature type="domain" description="C2H2-type" evidence="6">
    <location>
        <begin position="229"/>
        <end position="256"/>
    </location>
</feature>
<evidence type="ECO:0000256" key="2">
    <source>
        <dbReference type="ARBA" id="ARBA00022737"/>
    </source>
</evidence>
<dbReference type="PROSITE" id="PS50157">
    <property type="entry name" value="ZINC_FINGER_C2H2_2"/>
    <property type="match status" value="4"/>
</dbReference>
<accession>A0AAN8JHS3</accession>
<dbReference type="EMBL" id="JAZGQO010000009">
    <property type="protein sequence ID" value="KAK6178456.1"/>
    <property type="molecule type" value="Genomic_DNA"/>
</dbReference>
<keyword evidence="3 5" id="KW-0863">Zinc-finger</keyword>
<dbReference type="SUPFAM" id="SSF57667">
    <property type="entry name" value="beta-beta-alpha zinc fingers"/>
    <property type="match status" value="2"/>
</dbReference>
<reference evidence="7 8" key="1">
    <citation type="submission" date="2024-01" db="EMBL/GenBank/DDBJ databases">
        <title>The genome of the rayed Mediterranean limpet Patella caerulea (Linnaeus, 1758).</title>
        <authorList>
            <person name="Anh-Thu Weber A."/>
            <person name="Halstead-Nussloch G."/>
        </authorList>
    </citation>
    <scope>NUCLEOTIDE SEQUENCE [LARGE SCALE GENOMIC DNA]</scope>
    <source>
        <strain evidence="7">AATW-2023a</strain>
        <tissue evidence="7">Whole specimen</tissue>
    </source>
</reference>
<dbReference type="Pfam" id="PF00096">
    <property type="entry name" value="zf-C2H2"/>
    <property type="match status" value="3"/>
</dbReference>
<dbReference type="FunFam" id="3.30.160.60:FF:002343">
    <property type="entry name" value="Zinc finger protein 33A"/>
    <property type="match status" value="1"/>
</dbReference>
<dbReference type="AlphaFoldDB" id="A0AAN8JHS3"/>
<comment type="caution">
    <text evidence="7">The sequence shown here is derived from an EMBL/GenBank/DDBJ whole genome shotgun (WGS) entry which is preliminary data.</text>
</comment>
<feature type="domain" description="C2H2-type" evidence="6">
    <location>
        <begin position="171"/>
        <end position="198"/>
    </location>
</feature>
<dbReference type="GO" id="GO:0000981">
    <property type="term" value="F:DNA-binding transcription factor activity, RNA polymerase II-specific"/>
    <property type="evidence" value="ECO:0007669"/>
    <property type="project" value="TreeGrafter"/>
</dbReference>
<dbReference type="Gene3D" id="3.30.160.60">
    <property type="entry name" value="Classic Zinc Finger"/>
    <property type="match status" value="4"/>
</dbReference>
<evidence type="ECO:0000313" key="8">
    <source>
        <dbReference type="Proteomes" id="UP001347796"/>
    </source>
</evidence>
<dbReference type="PANTHER" id="PTHR23235">
    <property type="entry name" value="KRUEPPEL-LIKE TRANSCRIPTION FACTOR"/>
    <property type="match status" value="1"/>
</dbReference>
<keyword evidence="2" id="KW-0677">Repeat</keyword>
<proteinExistence type="predicted"/>
<protein>
    <recommendedName>
        <fullName evidence="6">C2H2-type domain-containing protein</fullName>
    </recommendedName>
</protein>
<gene>
    <name evidence="7" type="ORF">SNE40_013245</name>
</gene>
<evidence type="ECO:0000256" key="5">
    <source>
        <dbReference type="PROSITE-ProRule" id="PRU00042"/>
    </source>
</evidence>
<feature type="domain" description="C2H2-type" evidence="6">
    <location>
        <begin position="260"/>
        <end position="285"/>
    </location>
</feature>
<evidence type="ECO:0000256" key="3">
    <source>
        <dbReference type="ARBA" id="ARBA00022771"/>
    </source>
</evidence>
<dbReference type="GO" id="GO:0000978">
    <property type="term" value="F:RNA polymerase II cis-regulatory region sequence-specific DNA binding"/>
    <property type="evidence" value="ECO:0007669"/>
    <property type="project" value="TreeGrafter"/>
</dbReference>
<dbReference type="SMART" id="SM00355">
    <property type="entry name" value="ZnF_C2H2"/>
    <property type="match status" value="4"/>
</dbReference>
<feature type="domain" description="C2H2-type" evidence="6">
    <location>
        <begin position="199"/>
        <end position="228"/>
    </location>
</feature>
<dbReference type="FunFam" id="3.30.160.60:FF:000624">
    <property type="entry name" value="zinc finger protein 697"/>
    <property type="match status" value="1"/>
</dbReference>
<dbReference type="PANTHER" id="PTHR23235:SF139">
    <property type="entry name" value="HUCKEBEIN"/>
    <property type="match status" value="1"/>
</dbReference>
<keyword evidence="1" id="KW-0479">Metal-binding</keyword>
<keyword evidence="8" id="KW-1185">Reference proteome</keyword>
<evidence type="ECO:0000259" key="6">
    <source>
        <dbReference type="PROSITE" id="PS50157"/>
    </source>
</evidence>
<dbReference type="InterPro" id="IPR036236">
    <property type="entry name" value="Znf_C2H2_sf"/>
</dbReference>
<evidence type="ECO:0000256" key="4">
    <source>
        <dbReference type="ARBA" id="ARBA00022833"/>
    </source>
</evidence>